<dbReference type="EMBL" id="ATHO01000071">
    <property type="protein sequence ID" value="EQB08103.1"/>
    <property type="molecule type" value="Genomic_DNA"/>
</dbReference>
<proteinExistence type="predicted"/>
<reference evidence="1 2" key="1">
    <citation type="journal article" date="2013" name="Genome Announc.">
        <title>Draft Genome Sequence of Sphingobium quisquiliarum Strain P25T, a Novel Hexachlorocyclohexane (HCH)-Degrading Bacterium Isolated from an HCH Dumpsite.</title>
        <authorList>
            <person name="Kumar Singh A."/>
            <person name="Sangwan N."/>
            <person name="Sharma A."/>
            <person name="Gupta V."/>
            <person name="Khurana J.P."/>
            <person name="Lal R."/>
        </authorList>
    </citation>
    <scope>NUCLEOTIDE SEQUENCE [LARGE SCALE GENOMIC DNA]</scope>
    <source>
        <strain evidence="1 2">P25</strain>
    </source>
</reference>
<dbReference type="AlphaFoldDB" id="T0H7L6"/>
<keyword evidence="2" id="KW-1185">Reference proteome</keyword>
<comment type="caution">
    <text evidence="1">The sequence shown here is derived from an EMBL/GenBank/DDBJ whole genome shotgun (WGS) entry which is preliminary data.</text>
</comment>
<evidence type="ECO:0000313" key="2">
    <source>
        <dbReference type="Proteomes" id="UP000015525"/>
    </source>
</evidence>
<sequence>MEIVVTDYKMPRMDGAELAQLAQDMRPMMPDF</sequence>
<dbReference type="SUPFAM" id="SSF52172">
    <property type="entry name" value="CheY-like"/>
    <property type="match status" value="1"/>
</dbReference>
<organism evidence="1 2">
    <name type="scientific">Sphingobium quisquiliarum P25</name>
    <dbReference type="NCBI Taxonomy" id="1329909"/>
    <lineage>
        <taxon>Bacteria</taxon>
        <taxon>Pseudomonadati</taxon>
        <taxon>Pseudomonadota</taxon>
        <taxon>Alphaproteobacteria</taxon>
        <taxon>Sphingomonadales</taxon>
        <taxon>Sphingomonadaceae</taxon>
        <taxon>Sphingobium</taxon>
    </lineage>
</organism>
<dbReference type="Proteomes" id="UP000015525">
    <property type="component" value="Unassembled WGS sequence"/>
</dbReference>
<accession>T0H7L6</accession>
<name>T0H7L6_9SPHN</name>
<protein>
    <recommendedName>
        <fullName evidence="3">Response regulatory domain-containing protein</fullName>
    </recommendedName>
</protein>
<evidence type="ECO:0008006" key="3">
    <source>
        <dbReference type="Google" id="ProtNLM"/>
    </source>
</evidence>
<dbReference type="InterPro" id="IPR011006">
    <property type="entry name" value="CheY-like_superfamily"/>
</dbReference>
<evidence type="ECO:0000313" key="1">
    <source>
        <dbReference type="EMBL" id="EQB08103.1"/>
    </source>
</evidence>
<gene>
    <name evidence="1" type="ORF">L288_08750</name>
</gene>